<proteinExistence type="inferred from homology"/>
<dbReference type="eggNOG" id="COG1012">
    <property type="taxonomic scope" value="Bacteria"/>
</dbReference>
<dbReference type="STRING" id="479433.Caci_2625"/>
<dbReference type="HOGENOM" id="CLU_005391_1_0_11"/>
<keyword evidence="3" id="KW-0520">NAD</keyword>
<dbReference type="RefSeq" id="WP_012786835.1">
    <property type="nucleotide sequence ID" value="NC_013131.1"/>
</dbReference>
<dbReference type="PANTHER" id="PTHR42986:SF1">
    <property type="entry name" value="BENZALDEHYDE DEHYDROGENASE YFMT"/>
    <property type="match status" value="1"/>
</dbReference>
<dbReference type="InterPro" id="IPR016163">
    <property type="entry name" value="Ald_DH_C"/>
</dbReference>
<evidence type="ECO:0000256" key="4">
    <source>
        <dbReference type="PROSITE-ProRule" id="PRU10007"/>
    </source>
</evidence>
<evidence type="ECO:0000256" key="5">
    <source>
        <dbReference type="RuleBase" id="RU003345"/>
    </source>
</evidence>
<dbReference type="Gene3D" id="3.40.309.10">
    <property type="entry name" value="Aldehyde Dehydrogenase, Chain A, domain 2"/>
    <property type="match status" value="1"/>
</dbReference>
<dbReference type="InterPro" id="IPR015590">
    <property type="entry name" value="Aldehyde_DH_dom"/>
</dbReference>
<evidence type="ECO:0000313" key="8">
    <source>
        <dbReference type="Proteomes" id="UP000000851"/>
    </source>
</evidence>
<comment type="similarity">
    <text evidence="1 5">Belongs to the aldehyde dehydrogenase family.</text>
</comment>
<keyword evidence="2 5" id="KW-0560">Oxidoreductase</keyword>
<dbReference type="AlphaFoldDB" id="C7PZ85"/>
<evidence type="ECO:0000256" key="2">
    <source>
        <dbReference type="ARBA" id="ARBA00023002"/>
    </source>
</evidence>
<dbReference type="Pfam" id="PF00171">
    <property type="entry name" value="Aldedh"/>
    <property type="match status" value="1"/>
</dbReference>
<reference evidence="7 8" key="1">
    <citation type="journal article" date="2009" name="Stand. Genomic Sci.">
        <title>Complete genome sequence of Catenulispora acidiphila type strain (ID 139908).</title>
        <authorList>
            <person name="Copeland A."/>
            <person name="Lapidus A."/>
            <person name="Glavina Del Rio T."/>
            <person name="Nolan M."/>
            <person name="Lucas S."/>
            <person name="Chen F."/>
            <person name="Tice H."/>
            <person name="Cheng J.F."/>
            <person name="Bruce D."/>
            <person name="Goodwin L."/>
            <person name="Pitluck S."/>
            <person name="Mikhailova N."/>
            <person name="Pati A."/>
            <person name="Ivanova N."/>
            <person name="Mavromatis K."/>
            <person name="Chen A."/>
            <person name="Palaniappan K."/>
            <person name="Chain P."/>
            <person name="Land M."/>
            <person name="Hauser L."/>
            <person name="Chang Y.J."/>
            <person name="Jeffries C.D."/>
            <person name="Chertkov O."/>
            <person name="Brettin T."/>
            <person name="Detter J.C."/>
            <person name="Han C."/>
            <person name="Ali Z."/>
            <person name="Tindall B.J."/>
            <person name="Goker M."/>
            <person name="Bristow J."/>
            <person name="Eisen J.A."/>
            <person name="Markowitz V."/>
            <person name="Hugenholtz P."/>
            <person name="Kyrpides N.C."/>
            <person name="Klenk H.P."/>
        </authorList>
    </citation>
    <scope>NUCLEOTIDE SEQUENCE [LARGE SCALE GENOMIC DNA]</scope>
    <source>
        <strain evidence="8">DSM 44928 / JCM 14897 / NBRC 102108 / NRRL B-24433 / ID139908</strain>
    </source>
</reference>
<evidence type="ECO:0000256" key="3">
    <source>
        <dbReference type="ARBA" id="ARBA00023027"/>
    </source>
</evidence>
<dbReference type="EMBL" id="CP001700">
    <property type="protein sequence ID" value="ACU71542.1"/>
    <property type="molecule type" value="Genomic_DNA"/>
</dbReference>
<protein>
    <submittedName>
        <fullName evidence="7">Aldehyde Dehydrogenase</fullName>
    </submittedName>
</protein>
<feature type="domain" description="Aldehyde dehydrogenase" evidence="6">
    <location>
        <begin position="29"/>
        <end position="474"/>
    </location>
</feature>
<gene>
    <name evidence="7" type="ordered locus">Caci_2625</name>
</gene>
<name>C7PZ85_CATAD</name>
<keyword evidence="8" id="KW-1185">Reference proteome</keyword>
<evidence type="ECO:0000259" key="6">
    <source>
        <dbReference type="Pfam" id="PF00171"/>
    </source>
</evidence>
<dbReference type="InterPro" id="IPR016161">
    <property type="entry name" value="Ald_DH/histidinol_DH"/>
</dbReference>
<dbReference type="KEGG" id="cai:Caci_2625"/>
<organism evidence="7 8">
    <name type="scientific">Catenulispora acidiphila (strain DSM 44928 / JCM 14897 / NBRC 102108 / NRRL B-24433 / ID139908)</name>
    <dbReference type="NCBI Taxonomy" id="479433"/>
    <lineage>
        <taxon>Bacteria</taxon>
        <taxon>Bacillati</taxon>
        <taxon>Actinomycetota</taxon>
        <taxon>Actinomycetes</taxon>
        <taxon>Catenulisporales</taxon>
        <taxon>Catenulisporaceae</taxon>
        <taxon>Catenulispora</taxon>
    </lineage>
</organism>
<dbReference type="FunFam" id="3.40.605.10:FF:000007">
    <property type="entry name" value="NAD/NADP-dependent betaine aldehyde dehydrogenase"/>
    <property type="match status" value="1"/>
</dbReference>
<evidence type="ECO:0000256" key="1">
    <source>
        <dbReference type="ARBA" id="ARBA00009986"/>
    </source>
</evidence>
<dbReference type="SUPFAM" id="SSF53720">
    <property type="entry name" value="ALDH-like"/>
    <property type="match status" value="1"/>
</dbReference>
<feature type="active site" evidence="4">
    <location>
        <position position="253"/>
    </location>
</feature>
<dbReference type="InterPro" id="IPR016162">
    <property type="entry name" value="Ald_DH_N"/>
</dbReference>
<dbReference type="PANTHER" id="PTHR42986">
    <property type="entry name" value="BENZALDEHYDE DEHYDROGENASE YFMT"/>
    <property type="match status" value="1"/>
</dbReference>
<dbReference type="Proteomes" id="UP000000851">
    <property type="component" value="Chromosome"/>
</dbReference>
<dbReference type="OrthoDB" id="6882680at2"/>
<dbReference type="InterPro" id="IPR029510">
    <property type="entry name" value="Ald_DH_CS_GLU"/>
</dbReference>
<accession>C7PZ85</accession>
<evidence type="ECO:0000313" key="7">
    <source>
        <dbReference type="EMBL" id="ACU71542.1"/>
    </source>
</evidence>
<dbReference type="InParanoid" id="C7PZ85"/>
<dbReference type="Gene3D" id="3.40.605.10">
    <property type="entry name" value="Aldehyde Dehydrogenase, Chain A, domain 1"/>
    <property type="match status" value="1"/>
</dbReference>
<sequence length="486" mass="50873">MSTETYPWSGTLFVDGQFRSALAGGAFGIRDKATDEVFAEAGAATVQDVDAAVASALTAQKAWAQASFAERASVLRQAAATLREAPELRELIMRETGCIGGKADYEIGAAASELIEAAALASRPLGEVLRTTHAGRLSISERRPVGLVAAITPWNFPLVLGMRVIAPALALGNAVLLKPSPETPACGGLEIARIFAEAGVPAGLLQVLPGGEEVGRRLVEHPDVAMVHFTGSTKVGREIARTAGGLLKKTSLELGGNNALIVLEDADVEQAAMMGAWSTFHYQGQTCITAGRHIVHRAVAEAYIENLTARAAAISLGDPVRESVGLGPMINDVQVARARRLLDDAVAGGARVLTGGTNEGNFFRPTVAVDIDVKSALWTEEIFAPIAPIVIVDTDEEAVELANDSGYGLVSSVVGADERRAGAVARRLNAGMVHVNDATPQDEALAPFGGIGQSGLGGRAGGDSNIEEYTELRWLTVDSLPVHYPY</sequence>
<dbReference type="PROSITE" id="PS00687">
    <property type="entry name" value="ALDEHYDE_DEHYDR_GLU"/>
    <property type="match status" value="1"/>
</dbReference>
<dbReference type="GO" id="GO:0016620">
    <property type="term" value="F:oxidoreductase activity, acting on the aldehyde or oxo group of donors, NAD or NADP as acceptor"/>
    <property type="evidence" value="ECO:0007669"/>
    <property type="project" value="InterPro"/>
</dbReference>